<evidence type="ECO:0000313" key="2">
    <source>
        <dbReference type="EMBL" id="KAJ6801156.1"/>
    </source>
</evidence>
<dbReference type="AlphaFoldDB" id="A0AAX6EAQ1"/>
<reference evidence="2" key="1">
    <citation type="journal article" date="2023" name="GigaByte">
        <title>Genome assembly of the bearded iris, Iris pallida Lam.</title>
        <authorList>
            <person name="Bruccoleri R.E."/>
            <person name="Oakeley E.J."/>
            <person name="Faust A.M.E."/>
            <person name="Altorfer M."/>
            <person name="Dessus-Babus S."/>
            <person name="Burckhardt D."/>
            <person name="Oertli M."/>
            <person name="Naumann U."/>
            <person name="Petersen F."/>
            <person name="Wong J."/>
        </authorList>
    </citation>
    <scope>NUCLEOTIDE SEQUENCE</scope>
    <source>
        <strain evidence="2">GSM-AAB239-AS_SAM_17_03QT</strain>
    </source>
</reference>
<name>A0AAX6EAQ1_IRIPA</name>
<reference evidence="2" key="2">
    <citation type="submission" date="2023-04" db="EMBL/GenBank/DDBJ databases">
        <authorList>
            <person name="Bruccoleri R.E."/>
            <person name="Oakeley E.J."/>
            <person name="Faust A.-M."/>
            <person name="Dessus-Babus S."/>
            <person name="Altorfer M."/>
            <person name="Burckhardt D."/>
            <person name="Oertli M."/>
            <person name="Naumann U."/>
            <person name="Petersen F."/>
            <person name="Wong J."/>
        </authorList>
    </citation>
    <scope>NUCLEOTIDE SEQUENCE</scope>
    <source>
        <strain evidence="2">GSM-AAB239-AS_SAM_17_03QT</strain>
        <tissue evidence="2">Leaf</tissue>
    </source>
</reference>
<proteinExistence type="predicted"/>
<evidence type="ECO:0000313" key="3">
    <source>
        <dbReference type="Proteomes" id="UP001140949"/>
    </source>
</evidence>
<accession>A0AAX6EAQ1</accession>
<keyword evidence="3" id="KW-1185">Reference proteome</keyword>
<comment type="caution">
    <text evidence="2">The sequence shown here is derived from an EMBL/GenBank/DDBJ whole genome shotgun (WGS) entry which is preliminary data.</text>
</comment>
<dbReference type="Proteomes" id="UP001140949">
    <property type="component" value="Unassembled WGS sequence"/>
</dbReference>
<organism evidence="2 3">
    <name type="scientific">Iris pallida</name>
    <name type="common">Sweet iris</name>
    <dbReference type="NCBI Taxonomy" id="29817"/>
    <lineage>
        <taxon>Eukaryota</taxon>
        <taxon>Viridiplantae</taxon>
        <taxon>Streptophyta</taxon>
        <taxon>Embryophyta</taxon>
        <taxon>Tracheophyta</taxon>
        <taxon>Spermatophyta</taxon>
        <taxon>Magnoliopsida</taxon>
        <taxon>Liliopsida</taxon>
        <taxon>Asparagales</taxon>
        <taxon>Iridaceae</taxon>
        <taxon>Iridoideae</taxon>
        <taxon>Irideae</taxon>
        <taxon>Iris</taxon>
    </lineage>
</organism>
<protein>
    <submittedName>
        <fullName evidence="2">Uncharacterized protein</fullName>
    </submittedName>
</protein>
<feature type="region of interest" description="Disordered" evidence="1">
    <location>
        <begin position="31"/>
        <end position="82"/>
    </location>
</feature>
<evidence type="ECO:0000256" key="1">
    <source>
        <dbReference type="SAM" id="MobiDB-lite"/>
    </source>
</evidence>
<sequence>MAGFGRRIRLGHGKEKGSGVRRKFVLARFDRSGEERRSRKVGAGLQSSGGVGRERGTRRGLVRRRASSSAGGRSYTRGGSSVLGGEEELSICFRRCRAHPGKR</sequence>
<gene>
    <name evidence="2" type="ORF">M6B38_199570</name>
</gene>
<dbReference type="EMBL" id="JANAVB010038314">
    <property type="protein sequence ID" value="KAJ6801156.1"/>
    <property type="molecule type" value="Genomic_DNA"/>
</dbReference>
<feature type="compositionally biased region" description="Low complexity" evidence="1">
    <location>
        <begin position="67"/>
        <end position="82"/>
    </location>
</feature>